<organism evidence="3 4">
    <name type="scientific">Brevibacillus invocatus</name>
    <dbReference type="NCBI Taxonomy" id="173959"/>
    <lineage>
        <taxon>Bacteria</taxon>
        <taxon>Bacillati</taxon>
        <taxon>Bacillota</taxon>
        <taxon>Bacilli</taxon>
        <taxon>Bacillales</taxon>
        <taxon>Paenibacillaceae</taxon>
        <taxon>Brevibacillus</taxon>
    </lineage>
</organism>
<sequence length="133" mass="15055">MFHLKGVHHIALNCSDVVKTARFFTDILEVPIPLESIVEGEPVYFQIGTYTRIGLHPHQGDEGKGGVGQVDHIAFSVTSRAELDYLVDKLEAENICYRGPITRPTSFNLYFETPDGHHLEVRLDKDEFDDIDE</sequence>
<reference evidence="3 4" key="1">
    <citation type="submission" date="2018-10" db="EMBL/GenBank/DDBJ databases">
        <title>Phylogenomics of Brevibacillus.</title>
        <authorList>
            <person name="Dunlap C."/>
        </authorList>
    </citation>
    <scope>NUCLEOTIDE SEQUENCE [LARGE SCALE GENOMIC DNA]</scope>
    <source>
        <strain evidence="3 4">JCM 12215</strain>
    </source>
</reference>
<evidence type="ECO:0000313" key="3">
    <source>
        <dbReference type="EMBL" id="RNB74586.1"/>
    </source>
</evidence>
<dbReference type="InterPro" id="IPR051332">
    <property type="entry name" value="Fosfomycin_Res_Enzymes"/>
</dbReference>
<dbReference type="InterPro" id="IPR037523">
    <property type="entry name" value="VOC_core"/>
</dbReference>
<dbReference type="PANTHER" id="PTHR36113">
    <property type="entry name" value="LYASE, PUTATIVE-RELATED-RELATED"/>
    <property type="match status" value="1"/>
</dbReference>
<dbReference type="InterPro" id="IPR004360">
    <property type="entry name" value="Glyas_Fos-R_dOase_dom"/>
</dbReference>
<keyword evidence="4" id="KW-1185">Reference proteome</keyword>
<dbReference type="PANTHER" id="PTHR36113:SF6">
    <property type="entry name" value="FOSFOMYCIN RESISTANCE PROTEIN FOSX"/>
    <property type="match status" value="1"/>
</dbReference>
<dbReference type="PROSITE" id="PS51819">
    <property type="entry name" value="VOC"/>
    <property type="match status" value="1"/>
</dbReference>
<name>A0A3M8CFR0_9BACL</name>
<dbReference type="OrthoDB" id="9800322at2"/>
<dbReference type="RefSeq" id="WP_122908871.1">
    <property type="nucleotide sequence ID" value="NZ_CBCSBE010000006.1"/>
</dbReference>
<protein>
    <submittedName>
        <fullName evidence="3">VOC family protein</fullName>
    </submittedName>
</protein>
<evidence type="ECO:0000259" key="2">
    <source>
        <dbReference type="PROSITE" id="PS51819"/>
    </source>
</evidence>
<gene>
    <name evidence="3" type="ORF">EDM52_10035</name>
</gene>
<dbReference type="EMBL" id="RHHR01000014">
    <property type="protein sequence ID" value="RNB74586.1"/>
    <property type="molecule type" value="Genomic_DNA"/>
</dbReference>
<keyword evidence="1" id="KW-0479">Metal-binding</keyword>
<dbReference type="GO" id="GO:0046872">
    <property type="term" value="F:metal ion binding"/>
    <property type="evidence" value="ECO:0007669"/>
    <property type="project" value="UniProtKB-KW"/>
</dbReference>
<comment type="caution">
    <text evidence="3">The sequence shown here is derived from an EMBL/GenBank/DDBJ whole genome shotgun (WGS) entry which is preliminary data.</text>
</comment>
<dbReference type="Proteomes" id="UP000282028">
    <property type="component" value="Unassembled WGS sequence"/>
</dbReference>
<feature type="domain" description="VOC" evidence="2">
    <location>
        <begin position="6"/>
        <end position="124"/>
    </location>
</feature>
<dbReference type="SUPFAM" id="SSF54593">
    <property type="entry name" value="Glyoxalase/Bleomycin resistance protein/Dihydroxybiphenyl dioxygenase"/>
    <property type="match status" value="1"/>
</dbReference>
<proteinExistence type="predicted"/>
<evidence type="ECO:0000313" key="4">
    <source>
        <dbReference type="Proteomes" id="UP000282028"/>
    </source>
</evidence>
<evidence type="ECO:0000256" key="1">
    <source>
        <dbReference type="ARBA" id="ARBA00022723"/>
    </source>
</evidence>
<dbReference type="Gene3D" id="3.10.180.10">
    <property type="entry name" value="2,3-Dihydroxybiphenyl 1,2-Dioxygenase, domain 1"/>
    <property type="match status" value="1"/>
</dbReference>
<dbReference type="AlphaFoldDB" id="A0A3M8CFR0"/>
<dbReference type="Pfam" id="PF00903">
    <property type="entry name" value="Glyoxalase"/>
    <property type="match status" value="1"/>
</dbReference>
<dbReference type="CDD" id="cd06587">
    <property type="entry name" value="VOC"/>
    <property type="match status" value="1"/>
</dbReference>
<accession>A0A3M8CFR0</accession>
<dbReference type="InterPro" id="IPR029068">
    <property type="entry name" value="Glyas_Bleomycin-R_OHBP_Dase"/>
</dbReference>